<dbReference type="AlphaFoldDB" id="A0AAN9FS05"/>
<comment type="caution">
    <text evidence="2">The sequence shown here is derived from an EMBL/GenBank/DDBJ whole genome shotgun (WGS) entry which is preliminary data.</text>
</comment>
<keyword evidence="3" id="KW-1185">Reference proteome</keyword>
<feature type="region of interest" description="Disordered" evidence="1">
    <location>
        <begin position="59"/>
        <end position="82"/>
    </location>
</feature>
<dbReference type="Proteomes" id="UP001372338">
    <property type="component" value="Unassembled WGS sequence"/>
</dbReference>
<feature type="compositionally biased region" description="Low complexity" evidence="1">
    <location>
        <begin position="64"/>
        <end position="75"/>
    </location>
</feature>
<accession>A0AAN9FS05</accession>
<sequence>MLPLYIELGFRMARYWTNLSLSPEESWLPIASILFCIVHIQFSYRCLWDWFALAPSRNETEGTNAGNRNLAGNLAQSGPTFRGQAFQSLPQAF</sequence>
<dbReference type="EMBL" id="JAYWIO010000002">
    <property type="protein sequence ID" value="KAK7281564.1"/>
    <property type="molecule type" value="Genomic_DNA"/>
</dbReference>
<gene>
    <name evidence="2" type="ORF">RIF29_09669</name>
</gene>
<dbReference type="PANTHER" id="PTHR36804">
    <property type="entry name" value="OSJNBA0013K16.11 PROTEIN"/>
    <property type="match status" value="1"/>
</dbReference>
<reference evidence="2 3" key="1">
    <citation type="submission" date="2024-01" db="EMBL/GenBank/DDBJ databases">
        <title>The genomes of 5 underutilized Papilionoideae crops provide insights into root nodulation and disease resistanc.</title>
        <authorList>
            <person name="Yuan L."/>
        </authorList>
    </citation>
    <scope>NUCLEOTIDE SEQUENCE [LARGE SCALE GENOMIC DNA]</scope>
    <source>
        <strain evidence="2">ZHUSHIDOU_FW_LH</strain>
        <tissue evidence="2">Leaf</tissue>
    </source>
</reference>
<evidence type="ECO:0000256" key="1">
    <source>
        <dbReference type="SAM" id="MobiDB-lite"/>
    </source>
</evidence>
<evidence type="ECO:0000313" key="2">
    <source>
        <dbReference type="EMBL" id="KAK7281564.1"/>
    </source>
</evidence>
<evidence type="ECO:0000313" key="3">
    <source>
        <dbReference type="Proteomes" id="UP001372338"/>
    </source>
</evidence>
<dbReference type="PANTHER" id="PTHR36804:SF1">
    <property type="entry name" value="OS04G0585600 PROTEIN"/>
    <property type="match status" value="1"/>
</dbReference>
<proteinExistence type="predicted"/>
<protein>
    <submittedName>
        <fullName evidence="2">Uncharacterized protein</fullName>
    </submittedName>
</protein>
<name>A0AAN9FS05_CROPI</name>
<organism evidence="2 3">
    <name type="scientific">Crotalaria pallida</name>
    <name type="common">Smooth rattlebox</name>
    <name type="synonym">Crotalaria striata</name>
    <dbReference type="NCBI Taxonomy" id="3830"/>
    <lineage>
        <taxon>Eukaryota</taxon>
        <taxon>Viridiplantae</taxon>
        <taxon>Streptophyta</taxon>
        <taxon>Embryophyta</taxon>
        <taxon>Tracheophyta</taxon>
        <taxon>Spermatophyta</taxon>
        <taxon>Magnoliopsida</taxon>
        <taxon>eudicotyledons</taxon>
        <taxon>Gunneridae</taxon>
        <taxon>Pentapetalae</taxon>
        <taxon>rosids</taxon>
        <taxon>fabids</taxon>
        <taxon>Fabales</taxon>
        <taxon>Fabaceae</taxon>
        <taxon>Papilionoideae</taxon>
        <taxon>50 kb inversion clade</taxon>
        <taxon>genistoids sensu lato</taxon>
        <taxon>core genistoids</taxon>
        <taxon>Crotalarieae</taxon>
        <taxon>Crotalaria</taxon>
    </lineage>
</organism>